<dbReference type="Pfam" id="PF24809">
    <property type="entry name" value="DUF7708"/>
    <property type="match status" value="1"/>
</dbReference>
<dbReference type="AlphaFoldDB" id="A0A8H6G636"/>
<evidence type="ECO:0000259" key="2">
    <source>
        <dbReference type="Pfam" id="PF24809"/>
    </source>
</evidence>
<comment type="caution">
    <text evidence="4">The sequence shown here is derived from an EMBL/GenBank/DDBJ whole genome shotgun (WGS) entry which is preliminary data.</text>
</comment>
<dbReference type="Proteomes" id="UP000578531">
    <property type="component" value="Unassembled WGS sequence"/>
</dbReference>
<proteinExistence type="predicted"/>
<feature type="domain" description="DUF7708" evidence="2">
    <location>
        <begin position="115"/>
        <end position="227"/>
    </location>
</feature>
<keyword evidence="5" id="KW-1185">Reference proteome</keyword>
<dbReference type="Pfam" id="PF24883">
    <property type="entry name" value="NPHP3_N"/>
    <property type="match status" value="1"/>
</dbReference>
<dbReference type="InterPro" id="IPR056884">
    <property type="entry name" value="NPHP3-like_N"/>
</dbReference>
<dbReference type="InterPro" id="IPR056125">
    <property type="entry name" value="DUF7708"/>
</dbReference>
<evidence type="ECO:0000259" key="3">
    <source>
        <dbReference type="Pfam" id="PF24883"/>
    </source>
</evidence>
<sequence>MPLSPTPPAFSRSLEAFKCQLSLRDIEAFGLTSFQELRNAIDSIQNEQAHRRGYRNLNKIRPFLEFLQQYARVIEQFVSAKPDFLAFIWVSKIGIIPYTSNKSTLLEASANSIKGPVKLCLQVASRLSDAFDSLLEAYARIGESLPVFAAVDTLFSARGGHYVQQILANVYEDILKFHSRAVIFFKQRTWTIAFKTAFRSFSDLYGDVVKNLQGSKELLIQTASVWHFREAQDARLRISQEFEAQNYRDDQHRKSFVVDWLSHVSCQNRHEELRQAQRLYSASTRWVFDTTQLSEWSWGSEMSSPVLWISGIPGAGRVHSVSALIESLDC</sequence>
<evidence type="ECO:0000256" key="1">
    <source>
        <dbReference type="ARBA" id="ARBA00022737"/>
    </source>
</evidence>
<evidence type="ECO:0000313" key="5">
    <source>
        <dbReference type="Proteomes" id="UP000578531"/>
    </source>
</evidence>
<keyword evidence="1" id="KW-0677">Repeat</keyword>
<organism evidence="4 5">
    <name type="scientific">Letharia columbiana</name>
    <dbReference type="NCBI Taxonomy" id="112416"/>
    <lineage>
        <taxon>Eukaryota</taxon>
        <taxon>Fungi</taxon>
        <taxon>Dikarya</taxon>
        <taxon>Ascomycota</taxon>
        <taxon>Pezizomycotina</taxon>
        <taxon>Lecanoromycetes</taxon>
        <taxon>OSLEUM clade</taxon>
        <taxon>Lecanoromycetidae</taxon>
        <taxon>Lecanorales</taxon>
        <taxon>Lecanorineae</taxon>
        <taxon>Parmeliaceae</taxon>
        <taxon>Letharia</taxon>
    </lineage>
</organism>
<dbReference type="GeneID" id="59282538"/>
<name>A0A8H6G636_9LECA</name>
<protein>
    <recommendedName>
        <fullName evidence="6">Fungal STAND N-terminal Goodbye domain-containing protein</fullName>
    </recommendedName>
</protein>
<feature type="domain" description="Nephrocystin 3-like N-terminal" evidence="3">
    <location>
        <begin position="284"/>
        <end position="328"/>
    </location>
</feature>
<evidence type="ECO:0000313" key="4">
    <source>
        <dbReference type="EMBL" id="KAF6241066.1"/>
    </source>
</evidence>
<accession>A0A8H6G636</accession>
<dbReference type="RefSeq" id="XP_037170314.1">
    <property type="nucleotide sequence ID" value="XM_037302807.1"/>
</dbReference>
<evidence type="ECO:0008006" key="6">
    <source>
        <dbReference type="Google" id="ProtNLM"/>
    </source>
</evidence>
<dbReference type="EMBL" id="JACCJC010000002">
    <property type="protein sequence ID" value="KAF6241066.1"/>
    <property type="molecule type" value="Genomic_DNA"/>
</dbReference>
<reference evidence="4 5" key="1">
    <citation type="journal article" date="2020" name="Genomics">
        <title>Complete, high-quality genomes from long-read metagenomic sequencing of two wolf lichen thalli reveals enigmatic genome architecture.</title>
        <authorList>
            <person name="McKenzie S.K."/>
            <person name="Walston R.F."/>
            <person name="Allen J.L."/>
        </authorList>
    </citation>
    <scope>NUCLEOTIDE SEQUENCE [LARGE SCALE GENOMIC DNA]</scope>
    <source>
        <strain evidence="4">WasteWater2</strain>
    </source>
</reference>
<dbReference type="OrthoDB" id="21416at2759"/>
<dbReference type="PANTHER" id="PTHR10039:SF14">
    <property type="entry name" value="NACHT DOMAIN-CONTAINING PROTEIN"/>
    <property type="match status" value="1"/>
</dbReference>
<gene>
    <name evidence="4" type="ORF">HO173_000860</name>
</gene>
<dbReference type="PANTHER" id="PTHR10039">
    <property type="entry name" value="AMELOGENIN"/>
    <property type="match status" value="1"/>
</dbReference>